<keyword evidence="1" id="KW-0143">Chaperone</keyword>
<dbReference type="InterPro" id="IPR001623">
    <property type="entry name" value="DnaJ_domain"/>
</dbReference>
<evidence type="ECO:0000256" key="3">
    <source>
        <dbReference type="SAM" id="Phobius"/>
    </source>
</evidence>
<gene>
    <name evidence="5" type="ORF">SAMN04487865_104722</name>
</gene>
<name>A0A662ZB09_9GAMM</name>
<dbReference type="SMART" id="SM00271">
    <property type="entry name" value="DnaJ"/>
    <property type="match status" value="1"/>
</dbReference>
<feature type="domain" description="J" evidence="4">
    <location>
        <begin position="237"/>
        <end position="301"/>
    </location>
</feature>
<dbReference type="OrthoDB" id="9782583at2"/>
<reference evidence="5 6" key="1">
    <citation type="submission" date="2016-10" db="EMBL/GenBank/DDBJ databases">
        <authorList>
            <person name="Varghese N."/>
            <person name="Submissions S."/>
        </authorList>
    </citation>
    <scope>NUCLEOTIDE SEQUENCE [LARGE SCALE GENOMIC DNA]</scope>
    <source>
        <strain evidence="5 6">22B</strain>
    </source>
</reference>
<dbReference type="InterPro" id="IPR029024">
    <property type="entry name" value="TerB-like"/>
</dbReference>
<evidence type="ECO:0000259" key="4">
    <source>
        <dbReference type="PROSITE" id="PS50076"/>
    </source>
</evidence>
<dbReference type="Pfam" id="PF00226">
    <property type="entry name" value="DnaJ"/>
    <property type="match status" value="1"/>
</dbReference>
<keyword evidence="3" id="KW-0812">Transmembrane</keyword>
<dbReference type="RefSeq" id="WP_074841237.1">
    <property type="nucleotide sequence ID" value="NZ_CP047056.1"/>
</dbReference>
<dbReference type="EMBL" id="FOSF01000047">
    <property type="protein sequence ID" value="SFK27556.1"/>
    <property type="molecule type" value="Genomic_DNA"/>
</dbReference>
<dbReference type="SUPFAM" id="SSF158682">
    <property type="entry name" value="TerB-like"/>
    <property type="match status" value="1"/>
</dbReference>
<evidence type="ECO:0000313" key="6">
    <source>
        <dbReference type="Proteomes" id="UP000243374"/>
    </source>
</evidence>
<keyword evidence="6" id="KW-1185">Reference proteome</keyword>
<dbReference type="CDD" id="cd06257">
    <property type="entry name" value="DnaJ"/>
    <property type="match status" value="1"/>
</dbReference>
<evidence type="ECO:0000256" key="1">
    <source>
        <dbReference type="ARBA" id="ARBA00023186"/>
    </source>
</evidence>
<accession>A0A662ZB09</accession>
<feature type="region of interest" description="Disordered" evidence="2">
    <location>
        <begin position="205"/>
        <end position="231"/>
    </location>
</feature>
<organism evidence="5 6">
    <name type="scientific">Succinivibrio dextrinosolvens</name>
    <dbReference type="NCBI Taxonomy" id="83771"/>
    <lineage>
        <taxon>Bacteria</taxon>
        <taxon>Pseudomonadati</taxon>
        <taxon>Pseudomonadota</taxon>
        <taxon>Gammaproteobacteria</taxon>
        <taxon>Aeromonadales</taxon>
        <taxon>Succinivibrionaceae</taxon>
        <taxon>Succinivibrio</taxon>
    </lineage>
</organism>
<keyword evidence="3" id="KW-0472">Membrane</keyword>
<dbReference type="PANTHER" id="PTHR24074">
    <property type="entry name" value="CO-CHAPERONE PROTEIN DJLA"/>
    <property type="match status" value="1"/>
</dbReference>
<evidence type="ECO:0000313" key="5">
    <source>
        <dbReference type="EMBL" id="SFK27556.1"/>
    </source>
</evidence>
<dbReference type="Gene3D" id="1.10.287.110">
    <property type="entry name" value="DnaJ domain"/>
    <property type="match status" value="1"/>
</dbReference>
<dbReference type="PROSITE" id="PS50076">
    <property type="entry name" value="DNAJ_2"/>
    <property type="match status" value="1"/>
</dbReference>
<sequence length="302" mass="34381">MNTSYKGRVIGFILGLIFLNIPGAILFMILGYFFFDRPANIKKQQNDEAVRAFTSNANYNESLVKVTFALMGYVARGAGRVNENHIEKASQIMNVMSLNPQMRKIAIEAFNSGKSDYFNLNDTIAEIKSLIGNNFSFVNFILEIQVQLALSDGVLEDEEYRRLMDIAVKLGASRESMEQYIRSRYNEMHFEQQFNDYFRSRYERGSSGYDNSGSERSYEYNDSYSGSSGSSSSKLEAAYQILGVEASASDDEVKKAHKRLMLKYHPDRLASQGLTPEMIKLYTEKAKDIQAAFDLIKKERVM</sequence>
<evidence type="ECO:0000256" key="2">
    <source>
        <dbReference type="SAM" id="MobiDB-lite"/>
    </source>
</evidence>
<dbReference type="CDD" id="cd07316">
    <property type="entry name" value="terB_like_DjlA"/>
    <property type="match status" value="1"/>
</dbReference>
<keyword evidence="3" id="KW-1133">Transmembrane helix</keyword>
<dbReference type="InterPro" id="IPR036869">
    <property type="entry name" value="J_dom_sf"/>
</dbReference>
<dbReference type="SUPFAM" id="SSF46565">
    <property type="entry name" value="Chaperone J-domain"/>
    <property type="match status" value="1"/>
</dbReference>
<protein>
    <submittedName>
        <fullName evidence="5">DnaJ like chaperone protein</fullName>
    </submittedName>
</protein>
<dbReference type="InterPro" id="IPR050817">
    <property type="entry name" value="DjlA_DnaK_co-chaperone"/>
</dbReference>
<dbReference type="Proteomes" id="UP000243374">
    <property type="component" value="Unassembled WGS sequence"/>
</dbReference>
<dbReference type="Gene3D" id="1.10.3680.10">
    <property type="entry name" value="TerB-like"/>
    <property type="match status" value="1"/>
</dbReference>
<dbReference type="PRINTS" id="PR00625">
    <property type="entry name" value="JDOMAIN"/>
</dbReference>
<dbReference type="NCBIfam" id="NF006948">
    <property type="entry name" value="PRK09430.1"/>
    <property type="match status" value="1"/>
</dbReference>
<proteinExistence type="predicted"/>
<dbReference type="AlphaFoldDB" id="A0A662ZB09"/>
<feature type="transmembrane region" description="Helical" evidence="3">
    <location>
        <begin position="12"/>
        <end position="35"/>
    </location>
</feature>